<evidence type="ECO:0000313" key="2">
    <source>
        <dbReference type="Proteomes" id="UP001319846"/>
    </source>
</evidence>
<dbReference type="EMBL" id="JABYQT010000008">
    <property type="protein sequence ID" value="MBZ5488390.1"/>
    <property type="molecule type" value="Genomic_DNA"/>
</dbReference>
<evidence type="ECO:0000313" key="1">
    <source>
        <dbReference type="EMBL" id="MBZ5488390.1"/>
    </source>
</evidence>
<comment type="caution">
    <text evidence="1">The sequence shown here is derived from an EMBL/GenBank/DDBJ whole genome shotgun (WGS) entry which is preliminary data.</text>
</comment>
<organism evidence="1 2">
    <name type="scientific">Vreelandella aquamarina</name>
    <dbReference type="NCBI Taxonomy" id="77097"/>
    <lineage>
        <taxon>Bacteria</taxon>
        <taxon>Pseudomonadati</taxon>
        <taxon>Pseudomonadota</taxon>
        <taxon>Gammaproteobacteria</taxon>
        <taxon>Oceanospirillales</taxon>
        <taxon>Halomonadaceae</taxon>
        <taxon>Vreelandella</taxon>
    </lineage>
</organism>
<reference evidence="1" key="1">
    <citation type="submission" date="2020-06" db="EMBL/GenBank/DDBJ databases">
        <title>Whole Genome Sequence of Halomonas aquamarina MB598.</title>
        <authorList>
            <person name="Pervaiz M."/>
            <person name="Fariq A."/>
            <person name="Yasmin A."/>
            <person name="Welch M."/>
        </authorList>
    </citation>
    <scope>NUCLEOTIDE SEQUENCE</scope>
    <source>
        <strain evidence="1">MB598</strain>
    </source>
</reference>
<proteinExistence type="predicted"/>
<dbReference type="Proteomes" id="UP001319846">
    <property type="component" value="Unassembled WGS sequence"/>
</dbReference>
<gene>
    <name evidence="1" type="ORF">HW452_12735</name>
</gene>
<accession>A0ACC5VVW4</accession>
<protein>
    <submittedName>
        <fullName evidence="1">Sodium:solute symporter family protein</fullName>
    </submittedName>
</protein>
<name>A0ACC5VVW4_9GAMM</name>
<sequence>MSESMIWWSIALYILAATGIAVLSRQGAADSMSGYFLGNRQMNGVVSALSYSATTYSAFMMVGLAGLTYAGGVGALGFEIIYFAGVSLVAVFGPRFWAVGRKFGFVTPSEMLGHRYNSRHVAMAVSLASCVFLIPYSAVQLAGVGYLLQGMTGGAISFTTGIVLATAIAIFFSYIAGIRSVMWTDSLQALMMIVASTLVAFLVVQGLGGFSGLFGTLETEHPASLSVPGSGVFSLVTFLGLSIPWFFFSLSNPQVSQRLFMPSSLRAMRQMLIGFLVFGLIYTLVSVLWGFSALAAFPDLARADLATPTLLASNLVPPVLGVIVMVGIMAAAVSTIDSIMLTLASMLSRDVYANAKPEANEKRQLLMGKIVIPVIALLALGFAELQLDLIAVLSVATSSGLVAVVPAIIGAFYWRRGTAAGALASVLGTSAFVLLMYATGNSLLGLPAGVWGIVVATLLFVSVSLVTTPHMPSAEAFLGAVDDELGRRKQDAPAVSSRL</sequence>
<keyword evidence="2" id="KW-1185">Reference proteome</keyword>